<evidence type="ECO:0000259" key="6">
    <source>
        <dbReference type="Pfam" id="PF01694"/>
    </source>
</evidence>
<name>A0A2Z5FSU4_9BACT</name>
<dbReference type="SUPFAM" id="SSF144091">
    <property type="entry name" value="Rhomboid-like"/>
    <property type="match status" value="1"/>
</dbReference>
<keyword evidence="4 5" id="KW-0472">Membrane</keyword>
<dbReference type="InterPro" id="IPR035952">
    <property type="entry name" value="Rhomboid-like_sf"/>
</dbReference>
<evidence type="ECO:0000256" key="5">
    <source>
        <dbReference type="SAM" id="Phobius"/>
    </source>
</evidence>
<organism evidence="7 8">
    <name type="scientific">Acidisarcina polymorpha</name>
    <dbReference type="NCBI Taxonomy" id="2211140"/>
    <lineage>
        <taxon>Bacteria</taxon>
        <taxon>Pseudomonadati</taxon>
        <taxon>Acidobacteriota</taxon>
        <taxon>Terriglobia</taxon>
        <taxon>Terriglobales</taxon>
        <taxon>Acidobacteriaceae</taxon>
        <taxon>Acidisarcina</taxon>
    </lineage>
</organism>
<sequence>MARIGSNTLAFPPFRGFIKRLVLANLAVFFVLLLLGAVNRSAAGFLSVLLSLTPSDVVHGQVWQLVTYSFIHHGILEVLFNLLSLWFIGSYLEEAKGSRWVTEIYFVAVVGGALLATLLSFAHIPRLVPIDMAAGAQAGIFGMLAAFAVLFGEQQFFLFPLPIGIKAKYLVIIYALVAIAGLFGGGSILPLVVYLSGGLLGFFYARRSSSRSISFATSERIFSLRNEYYRWKRRRAARKFEVYMRKHNRDVKFDHEGRYVDPDEAKNPNDRKWMN</sequence>
<comment type="subcellular location">
    <subcellularLocation>
        <location evidence="1">Membrane</location>
        <topology evidence="1">Multi-pass membrane protein</topology>
    </subcellularLocation>
</comment>
<dbReference type="Proteomes" id="UP000253606">
    <property type="component" value="Chromosome"/>
</dbReference>
<protein>
    <recommendedName>
        <fullName evidence="6">Peptidase S54 rhomboid domain-containing protein</fullName>
    </recommendedName>
</protein>
<dbReference type="PANTHER" id="PTHR43066">
    <property type="entry name" value="RHOMBOID-RELATED PROTEIN"/>
    <property type="match status" value="1"/>
</dbReference>
<feature type="transmembrane region" description="Helical" evidence="5">
    <location>
        <begin position="21"/>
        <end position="50"/>
    </location>
</feature>
<keyword evidence="8" id="KW-1185">Reference proteome</keyword>
<dbReference type="OrthoDB" id="114877at2"/>
<dbReference type="EMBL" id="CP030840">
    <property type="protein sequence ID" value="AXC09555.1"/>
    <property type="molecule type" value="Genomic_DNA"/>
</dbReference>
<feature type="transmembrane region" description="Helical" evidence="5">
    <location>
        <begin position="104"/>
        <end position="124"/>
    </location>
</feature>
<dbReference type="Gene3D" id="1.20.1540.10">
    <property type="entry name" value="Rhomboid-like"/>
    <property type="match status" value="1"/>
</dbReference>
<keyword evidence="2 5" id="KW-0812">Transmembrane</keyword>
<dbReference type="GO" id="GO:0004252">
    <property type="term" value="F:serine-type endopeptidase activity"/>
    <property type="evidence" value="ECO:0007669"/>
    <property type="project" value="InterPro"/>
</dbReference>
<gene>
    <name evidence="7" type="ORF">ACPOL_0170</name>
</gene>
<reference evidence="7 8" key="1">
    <citation type="journal article" date="2018" name="Front. Microbiol.">
        <title>Hydrolytic Capabilities as a Key to Environmental Success: Chitinolytic and Cellulolytic Acidobacteria From Acidic Sub-arctic Soils and Boreal Peatlands.</title>
        <authorList>
            <person name="Belova S.E."/>
            <person name="Ravin N.V."/>
            <person name="Pankratov T.A."/>
            <person name="Rakitin A.L."/>
            <person name="Ivanova A.A."/>
            <person name="Beletsky A.V."/>
            <person name="Mardanov A.V."/>
            <person name="Sinninghe Damste J.S."/>
            <person name="Dedysh S.N."/>
        </authorList>
    </citation>
    <scope>NUCLEOTIDE SEQUENCE [LARGE SCALE GENOMIC DNA]</scope>
    <source>
        <strain evidence="7 8">SBC82</strain>
    </source>
</reference>
<accession>A0A2Z5FSU4</accession>
<dbReference type="PANTHER" id="PTHR43066:SF11">
    <property type="entry name" value="PEPTIDASE S54 RHOMBOID DOMAIN-CONTAINING PROTEIN"/>
    <property type="match status" value="1"/>
</dbReference>
<evidence type="ECO:0000256" key="3">
    <source>
        <dbReference type="ARBA" id="ARBA00022989"/>
    </source>
</evidence>
<evidence type="ECO:0000256" key="4">
    <source>
        <dbReference type="ARBA" id="ARBA00023136"/>
    </source>
</evidence>
<dbReference type="KEGG" id="abas:ACPOL_0170"/>
<proteinExistence type="predicted"/>
<dbReference type="RefSeq" id="WP_114205375.1">
    <property type="nucleotide sequence ID" value="NZ_CP030840.1"/>
</dbReference>
<keyword evidence="3 5" id="KW-1133">Transmembrane helix</keyword>
<feature type="transmembrane region" description="Helical" evidence="5">
    <location>
        <begin position="163"/>
        <end position="182"/>
    </location>
</feature>
<dbReference type="GO" id="GO:0016020">
    <property type="term" value="C:membrane"/>
    <property type="evidence" value="ECO:0007669"/>
    <property type="project" value="UniProtKB-SubCell"/>
</dbReference>
<dbReference type="Pfam" id="PF01694">
    <property type="entry name" value="Rhomboid"/>
    <property type="match status" value="1"/>
</dbReference>
<evidence type="ECO:0000313" key="7">
    <source>
        <dbReference type="EMBL" id="AXC09555.1"/>
    </source>
</evidence>
<evidence type="ECO:0000256" key="2">
    <source>
        <dbReference type="ARBA" id="ARBA00022692"/>
    </source>
</evidence>
<evidence type="ECO:0000256" key="1">
    <source>
        <dbReference type="ARBA" id="ARBA00004141"/>
    </source>
</evidence>
<feature type="domain" description="Peptidase S54 rhomboid" evidence="6">
    <location>
        <begin position="60"/>
        <end position="205"/>
    </location>
</feature>
<evidence type="ECO:0000313" key="8">
    <source>
        <dbReference type="Proteomes" id="UP000253606"/>
    </source>
</evidence>
<feature type="transmembrane region" description="Helical" evidence="5">
    <location>
        <begin position="70"/>
        <end position="92"/>
    </location>
</feature>
<feature type="transmembrane region" description="Helical" evidence="5">
    <location>
        <begin position="130"/>
        <end position="151"/>
    </location>
</feature>
<dbReference type="InterPro" id="IPR022764">
    <property type="entry name" value="Peptidase_S54_rhomboid_dom"/>
</dbReference>
<feature type="transmembrane region" description="Helical" evidence="5">
    <location>
        <begin position="188"/>
        <end position="205"/>
    </location>
</feature>
<dbReference type="AlphaFoldDB" id="A0A2Z5FSU4"/>